<evidence type="ECO:0000313" key="7">
    <source>
        <dbReference type="EMBL" id="RBO94219.1"/>
    </source>
</evidence>
<keyword evidence="4 5" id="KW-0472">Membrane</keyword>
<feature type="transmembrane region" description="Helical" evidence="5">
    <location>
        <begin position="175"/>
        <end position="197"/>
    </location>
</feature>
<dbReference type="GO" id="GO:0022857">
    <property type="term" value="F:transmembrane transporter activity"/>
    <property type="evidence" value="ECO:0007669"/>
    <property type="project" value="InterPro"/>
</dbReference>
<dbReference type="InterPro" id="IPR020846">
    <property type="entry name" value="MFS_dom"/>
</dbReference>
<keyword evidence="2 5" id="KW-0812">Transmembrane</keyword>
<evidence type="ECO:0000256" key="5">
    <source>
        <dbReference type="SAM" id="Phobius"/>
    </source>
</evidence>
<feature type="transmembrane region" description="Helical" evidence="5">
    <location>
        <begin position="235"/>
        <end position="255"/>
    </location>
</feature>
<accession>A0A366DXG5</accession>
<reference evidence="7 8" key="1">
    <citation type="submission" date="2018-06" db="EMBL/GenBank/DDBJ databases">
        <title>Genomic Encyclopedia of Type Strains, Phase IV (KMG-IV): sequencing the most valuable type-strain genomes for metagenomic binning, comparative biology and taxonomic classification.</title>
        <authorList>
            <person name="Goeker M."/>
        </authorList>
    </citation>
    <scope>NUCLEOTIDE SEQUENCE [LARGE SCALE GENOMIC DNA]</scope>
    <source>
        <strain evidence="7 8">DSM 44599</strain>
    </source>
</reference>
<dbReference type="EMBL" id="QNRE01000002">
    <property type="protein sequence ID" value="RBO94219.1"/>
    <property type="molecule type" value="Genomic_DNA"/>
</dbReference>
<comment type="subcellular location">
    <subcellularLocation>
        <location evidence="1">Cell membrane</location>
        <topology evidence="1">Multi-pass membrane protein</topology>
    </subcellularLocation>
</comment>
<feature type="domain" description="Major facilitator superfamily (MFS) profile" evidence="6">
    <location>
        <begin position="19"/>
        <end position="467"/>
    </location>
</feature>
<feature type="transmembrane region" description="Helical" evidence="5">
    <location>
        <begin position="340"/>
        <end position="364"/>
    </location>
</feature>
<dbReference type="GO" id="GO:0005886">
    <property type="term" value="C:plasma membrane"/>
    <property type="evidence" value="ECO:0007669"/>
    <property type="project" value="UniProtKB-SubCell"/>
</dbReference>
<feature type="transmembrane region" description="Helical" evidence="5">
    <location>
        <begin position="20"/>
        <end position="43"/>
    </location>
</feature>
<evidence type="ECO:0000256" key="4">
    <source>
        <dbReference type="ARBA" id="ARBA00023136"/>
    </source>
</evidence>
<evidence type="ECO:0000256" key="2">
    <source>
        <dbReference type="ARBA" id="ARBA00022692"/>
    </source>
</evidence>
<keyword evidence="3 5" id="KW-1133">Transmembrane helix</keyword>
<evidence type="ECO:0000256" key="3">
    <source>
        <dbReference type="ARBA" id="ARBA00022989"/>
    </source>
</evidence>
<dbReference type="PROSITE" id="PS50850">
    <property type="entry name" value="MFS"/>
    <property type="match status" value="1"/>
</dbReference>
<feature type="transmembrane region" description="Helical" evidence="5">
    <location>
        <begin position="443"/>
        <end position="463"/>
    </location>
</feature>
<feature type="transmembrane region" description="Helical" evidence="5">
    <location>
        <begin position="55"/>
        <end position="73"/>
    </location>
</feature>
<proteinExistence type="predicted"/>
<dbReference type="AlphaFoldDB" id="A0A366DXG5"/>
<dbReference type="InterPro" id="IPR011701">
    <property type="entry name" value="MFS"/>
</dbReference>
<feature type="transmembrane region" description="Helical" evidence="5">
    <location>
        <begin position="147"/>
        <end position="169"/>
    </location>
</feature>
<name>A0A366DXG5_9NOCA</name>
<feature type="transmembrane region" description="Helical" evidence="5">
    <location>
        <begin position="113"/>
        <end position="135"/>
    </location>
</feature>
<organism evidence="7 8">
    <name type="scientific">Nocardia puris</name>
    <dbReference type="NCBI Taxonomy" id="208602"/>
    <lineage>
        <taxon>Bacteria</taxon>
        <taxon>Bacillati</taxon>
        <taxon>Actinomycetota</taxon>
        <taxon>Actinomycetes</taxon>
        <taxon>Mycobacteriales</taxon>
        <taxon>Nocardiaceae</taxon>
        <taxon>Nocardia</taxon>
    </lineage>
</organism>
<sequence length="486" mass="49790">MSGARYGPDVRPAPDHRAALWCCLGAGFATLLDSAVVAFTAPAVQANLGLSNAGVQWFLAAFSLTFGLGLAPAGRLGDAYGRRKLYIAGLALFLVGAVVSACAPGAWPLIGGRLIQGFGAGVISAQVLGVIQDVFTGPDRLRALARYTAAGALAAIAGPVAAGVALWVLPQEYAWRAVLLAPVPFTIATIVLGVRGLPRDVRVRRATDLDLPGIAALGALVVLVTIPVIDPGLPGRAVVAVVVFCGVLVAGLVLWERGYARRGRLPLFAPALMRSRGYVTGNVVALLWFGSGLAFGTVKTVFFLQALGIPALAVAAAMIPSAVARLVAARWGQRLFARHGAAVVTHGLVVAALCVGASVLVSFWWDGMALFAALSVIQVAAGLSSGVVEPPLRVVTLGFSPPSLHGVAASFLQLTQRLSATFCIAAATGLLLAFGTAASVVSLRWSMVLCLVAAVLAAVASLVPEFRAGDAGPVAAPRREPAVEVN</sequence>
<keyword evidence="8" id="KW-1185">Reference proteome</keyword>
<dbReference type="Proteomes" id="UP000252586">
    <property type="component" value="Unassembled WGS sequence"/>
</dbReference>
<dbReference type="PANTHER" id="PTHR42718:SF39">
    <property type="entry name" value="ACTINORHODIN TRANSPORTER-RELATED"/>
    <property type="match status" value="1"/>
</dbReference>
<gene>
    <name evidence="7" type="ORF">DFR74_102642</name>
</gene>
<dbReference type="PANTHER" id="PTHR42718">
    <property type="entry name" value="MAJOR FACILITATOR SUPERFAMILY MULTIDRUG TRANSPORTER MFSC"/>
    <property type="match status" value="1"/>
</dbReference>
<dbReference type="SUPFAM" id="SSF103473">
    <property type="entry name" value="MFS general substrate transporter"/>
    <property type="match status" value="1"/>
</dbReference>
<dbReference type="OrthoDB" id="7375466at2"/>
<feature type="transmembrane region" description="Helical" evidence="5">
    <location>
        <begin position="85"/>
        <end position="107"/>
    </location>
</feature>
<protein>
    <submittedName>
        <fullName evidence="7">MFS transporter</fullName>
    </submittedName>
</protein>
<evidence type="ECO:0000313" key="8">
    <source>
        <dbReference type="Proteomes" id="UP000252586"/>
    </source>
</evidence>
<dbReference type="Pfam" id="PF07690">
    <property type="entry name" value="MFS_1"/>
    <property type="match status" value="1"/>
</dbReference>
<evidence type="ECO:0000259" key="6">
    <source>
        <dbReference type="PROSITE" id="PS50850"/>
    </source>
</evidence>
<comment type="caution">
    <text evidence="7">The sequence shown here is derived from an EMBL/GenBank/DDBJ whole genome shotgun (WGS) entry which is preliminary data.</text>
</comment>
<dbReference type="InterPro" id="IPR036259">
    <property type="entry name" value="MFS_trans_sf"/>
</dbReference>
<dbReference type="Gene3D" id="1.20.1250.20">
    <property type="entry name" value="MFS general substrate transporter like domains"/>
    <property type="match status" value="1"/>
</dbReference>
<feature type="transmembrane region" description="Helical" evidence="5">
    <location>
        <begin position="418"/>
        <end position="437"/>
    </location>
</feature>
<feature type="transmembrane region" description="Helical" evidence="5">
    <location>
        <begin position="302"/>
        <end position="328"/>
    </location>
</feature>
<dbReference type="STRING" id="1210090.GCA_001613185_06780"/>
<feature type="transmembrane region" description="Helical" evidence="5">
    <location>
        <begin position="209"/>
        <end position="229"/>
    </location>
</feature>
<evidence type="ECO:0000256" key="1">
    <source>
        <dbReference type="ARBA" id="ARBA00004651"/>
    </source>
</evidence>
<feature type="transmembrane region" description="Helical" evidence="5">
    <location>
        <begin position="276"/>
        <end position="296"/>
    </location>
</feature>